<sequence length="481" mass="52943">MKTSLNFSVEIQKVNDIVTQSNSVQEKSKNTTAETGNKFSDYLQDKKEVNASVAKEAKCVAKDDKKAATDNELEDAKELDEKVKTLSKDDILQCLAALVETLNQAKSANEGNLSLQEKVDMVDKLNSSINESLMKALELKNNLDNNGSTNSTSKEVDPASLINNLLQLLDMNNADELLNKKSLTTAQSLLNQLGVAIDKDANFSGNKIEDKNFLQDLLNKLKEEVSSLLEKANKDEVSNNGDITKIIIPKENNKVNNAEGTNKALEKVETVVKENPSYEKSSNNSGNESKNDSNLSKDDKILKSILGEDSKGTPKVPFFATSTVQSGNVAAIKEVQVVNRATMAEDVIKSVKFMTSNNLKEMIVKVNPGNLGEITIRLVEEDGNMKLNIKASAKETYNLLSQQASEVKNHLSNQNIKIQEVNIGVYDDDTTFFKDGQFQNNFSEGEHKKGNSNAKTSKESYTEEEPAESELNELSNINMLA</sequence>
<name>A0ABR8PNV7_9CLOT</name>
<feature type="region of interest" description="Disordered" evidence="2">
    <location>
        <begin position="273"/>
        <end position="296"/>
    </location>
</feature>
<evidence type="ECO:0000313" key="5">
    <source>
        <dbReference type="Proteomes" id="UP000627781"/>
    </source>
</evidence>
<dbReference type="Pfam" id="PF02120">
    <property type="entry name" value="Flg_hook"/>
    <property type="match status" value="1"/>
</dbReference>
<feature type="coiled-coil region" evidence="1">
    <location>
        <begin position="211"/>
        <end position="238"/>
    </location>
</feature>
<keyword evidence="4" id="KW-0966">Cell projection</keyword>
<evidence type="ECO:0000259" key="3">
    <source>
        <dbReference type="Pfam" id="PF02120"/>
    </source>
</evidence>
<evidence type="ECO:0000256" key="2">
    <source>
        <dbReference type="SAM" id="MobiDB-lite"/>
    </source>
</evidence>
<feature type="domain" description="Flagellar hook-length control protein-like C-terminal" evidence="3">
    <location>
        <begin position="350"/>
        <end position="430"/>
    </location>
</feature>
<dbReference type="CDD" id="cd17470">
    <property type="entry name" value="T3SS_Flik_C"/>
    <property type="match status" value="1"/>
</dbReference>
<comment type="caution">
    <text evidence="4">The sequence shown here is derived from an EMBL/GenBank/DDBJ whole genome shotgun (WGS) entry which is preliminary data.</text>
</comment>
<keyword evidence="5" id="KW-1185">Reference proteome</keyword>
<proteinExistence type="predicted"/>
<evidence type="ECO:0000313" key="4">
    <source>
        <dbReference type="EMBL" id="MBD7909840.1"/>
    </source>
</evidence>
<keyword evidence="4" id="KW-0282">Flagellum</keyword>
<feature type="compositionally biased region" description="Low complexity" evidence="2">
    <location>
        <begin position="279"/>
        <end position="288"/>
    </location>
</feature>
<dbReference type="InterPro" id="IPR038610">
    <property type="entry name" value="FliK-like_C_sf"/>
</dbReference>
<organism evidence="4 5">
    <name type="scientific">Clostridium cibarium</name>
    <dbReference type="NCBI Taxonomy" id="2762247"/>
    <lineage>
        <taxon>Bacteria</taxon>
        <taxon>Bacillati</taxon>
        <taxon>Bacillota</taxon>
        <taxon>Clostridia</taxon>
        <taxon>Eubacteriales</taxon>
        <taxon>Clostridiaceae</taxon>
        <taxon>Clostridium</taxon>
    </lineage>
</organism>
<accession>A0ABR8PNV7</accession>
<keyword evidence="4" id="KW-0969">Cilium</keyword>
<dbReference type="RefSeq" id="WP_191767451.1">
    <property type="nucleotide sequence ID" value="NZ_JACSRA010000001.1"/>
</dbReference>
<dbReference type="Gene3D" id="3.30.750.140">
    <property type="match status" value="1"/>
</dbReference>
<evidence type="ECO:0000256" key="1">
    <source>
        <dbReference type="SAM" id="Coils"/>
    </source>
</evidence>
<feature type="compositionally biased region" description="Acidic residues" evidence="2">
    <location>
        <begin position="462"/>
        <end position="471"/>
    </location>
</feature>
<feature type="region of interest" description="Disordered" evidence="2">
    <location>
        <begin position="437"/>
        <end position="481"/>
    </location>
</feature>
<keyword evidence="1" id="KW-0175">Coiled coil</keyword>
<dbReference type="Proteomes" id="UP000627781">
    <property type="component" value="Unassembled WGS sequence"/>
</dbReference>
<reference evidence="4 5" key="1">
    <citation type="submission" date="2020-08" db="EMBL/GenBank/DDBJ databases">
        <title>A Genomic Blueprint of the Chicken Gut Microbiome.</title>
        <authorList>
            <person name="Gilroy R."/>
            <person name="Ravi A."/>
            <person name="Getino M."/>
            <person name="Pursley I."/>
            <person name="Horton D.L."/>
            <person name="Alikhan N.-F."/>
            <person name="Baker D."/>
            <person name="Gharbi K."/>
            <person name="Hall N."/>
            <person name="Watson M."/>
            <person name="Adriaenssens E.M."/>
            <person name="Foster-Nyarko E."/>
            <person name="Jarju S."/>
            <person name="Secka A."/>
            <person name="Antonio M."/>
            <person name="Oren A."/>
            <person name="Chaudhuri R."/>
            <person name="La Ragione R.M."/>
            <person name="Hildebrand F."/>
            <person name="Pallen M.J."/>
        </authorList>
    </citation>
    <scope>NUCLEOTIDE SEQUENCE [LARGE SCALE GENOMIC DNA]</scope>
    <source>
        <strain evidence="4 5">Sa3CVN1</strain>
    </source>
</reference>
<dbReference type="EMBL" id="JACSRA010000001">
    <property type="protein sequence ID" value="MBD7909840.1"/>
    <property type="molecule type" value="Genomic_DNA"/>
</dbReference>
<protein>
    <submittedName>
        <fullName evidence="4">Flagellar hook-length control protein FliK</fullName>
    </submittedName>
</protein>
<gene>
    <name evidence="4" type="ORF">H9661_00600</name>
</gene>
<feature type="compositionally biased region" description="Low complexity" evidence="2">
    <location>
        <begin position="472"/>
        <end position="481"/>
    </location>
</feature>
<dbReference type="InterPro" id="IPR021136">
    <property type="entry name" value="Flagellar_hook_control-like_C"/>
</dbReference>